<proteinExistence type="predicted"/>
<dbReference type="Proteomes" id="UP000193560">
    <property type="component" value="Unassembled WGS sequence"/>
</dbReference>
<evidence type="ECO:0000313" key="1">
    <source>
        <dbReference type="EMBL" id="ORZ15101.1"/>
    </source>
</evidence>
<dbReference type="AlphaFoldDB" id="A0A1X2IEI0"/>
<evidence type="ECO:0000313" key="2">
    <source>
        <dbReference type="Proteomes" id="UP000193560"/>
    </source>
</evidence>
<dbReference type="EMBL" id="MCGE01000013">
    <property type="protein sequence ID" value="ORZ15101.1"/>
    <property type="molecule type" value="Genomic_DNA"/>
</dbReference>
<accession>A0A1X2IEI0</accession>
<keyword evidence="2" id="KW-1185">Reference proteome</keyword>
<organism evidence="1 2">
    <name type="scientific">Absidia repens</name>
    <dbReference type="NCBI Taxonomy" id="90262"/>
    <lineage>
        <taxon>Eukaryota</taxon>
        <taxon>Fungi</taxon>
        <taxon>Fungi incertae sedis</taxon>
        <taxon>Mucoromycota</taxon>
        <taxon>Mucoromycotina</taxon>
        <taxon>Mucoromycetes</taxon>
        <taxon>Mucorales</taxon>
        <taxon>Cunninghamellaceae</taxon>
        <taxon>Absidia</taxon>
    </lineage>
</organism>
<protein>
    <submittedName>
        <fullName evidence="1">Uncharacterized protein</fullName>
    </submittedName>
</protein>
<name>A0A1X2IEI0_9FUNG</name>
<sequence length="132" mass="15257">MVMIQYCKKANITRQAYITQFILHGVVPKHMEPMGRNNLIELPPSIMTTYFNKHDSLFNHTLPLWKICKIADTGLTKALKDMENAHVTPKNIIQEMERQKVGLNWTVAINSYGFRGSKRPDMHALFELQLCV</sequence>
<comment type="caution">
    <text evidence="1">The sequence shown here is derived from an EMBL/GenBank/DDBJ whole genome shotgun (WGS) entry which is preliminary data.</text>
</comment>
<reference evidence="1 2" key="1">
    <citation type="submission" date="2016-07" db="EMBL/GenBank/DDBJ databases">
        <title>Pervasive Adenine N6-methylation of Active Genes in Fungi.</title>
        <authorList>
            <consortium name="DOE Joint Genome Institute"/>
            <person name="Mondo S.J."/>
            <person name="Dannebaum R.O."/>
            <person name="Kuo R.C."/>
            <person name="Labutti K."/>
            <person name="Haridas S."/>
            <person name="Kuo A."/>
            <person name="Salamov A."/>
            <person name="Ahrendt S.R."/>
            <person name="Lipzen A."/>
            <person name="Sullivan W."/>
            <person name="Andreopoulos W.B."/>
            <person name="Clum A."/>
            <person name="Lindquist E."/>
            <person name="Daum C."/>
            <person name="Ramamoorthy G.K."/>
            <person name="Gryganskyi A."/>
            <person name="Culley D."/>
            <person name="Magnuson J.K."/>
            <person name="James T.Y."/>
            <person name="O'Malley M.A."/>
            <person name="Stajich J.E."/>
            <person name="Spatafora J.W."/>
            <person name="Visel A."/>
            <person name="Grigoriev I.V."/>
        </authorList>
    </citation>
    <scope>NUCLEOTIDE SEQUENCE [LARGE SCALE GENOMIC DNA]</scope>
    <source>
        <strain evidence="1 2">NRRL 1336</strain>
    </source>
</reference>
<gene>
    <name evidence="1" type="ORF">BCR42DRAFT_393003</name>
</gene>